<name>A0ABQ8UW52_9EUKA</name>
<dbReference type="EMBL" id="JAPMOS010000002">
    <property type="protein sequence ID" value="KAJ4462663.1"/>
    <property type="molecule type" value="Genomic_DNA"/>
</dbReference>
<gene>
    <name evidence="3" type="ORF">PAPYR_666</name>
</gene>
<dbReference type="Proteomes" id="UP001141327">
    <property type="component" value="Unassembled WGS sequence"/>
</dbReference>
<feature type="chain" id="PRO_5045946839" evidence="2">
    <location>
        <begin position="20"/>
        <end position="1234"/>
    </location>
</feature>
<dbReference type="InterPro" id="IPR032675">
    <property type="entry name" value="LRR_dom_sf"/>
</dbReference>
<feature type="compositionally biased region" description="Pro residues" evidence="1">
    <location>
        <begin position="559"/>
        <end position="572"/>
    </location>
</feature>
<evidence type="ECO:0000313" key="3">
    <source>
        <dbReference type="EMBL" id="KAJ4462663.1"/>
    </source>
</evidence>
<keyword evidence="2" id="KW-0732">Signal</keyword>
<organism evidence="3 4">
    <name type="scientific">Paratrimastix pyriformis</name>
    <dbReference type="NCBI Taxonomy" id="342808"/>
    <lineage>
        <taxon>Eukaryota</taxon>
        <taxon>Metamonada</taxon>
        <taxon>Preaxostyla</taxon>
        <taxon>Paratrimastigidae</taxon>
        <taxon>Paratrimastix</taxon>
    </lineage>
</organism>
<reference evidence="3" key="1">
    <citation type="journal article" date="2022" name="bioRxiv">
        <title>Genomics of Preaxostyla Flagellates Illuminates Evolutionary Transitions and the Path Towards Mitochondrial Loss.</title>
        <authorList>
            <person name="Novak L.V.F."/>
            <person name="Treitli S.C."/>
            <person name="Pyrih J."/>
            <person name="Halakuc P."/>
            <person name="Pipaliya S.V."/>
            <person name="Vacek V."/>
            <person name="Brzon O."/>
            <person name="Soukal P."/>
            <person name="Eme L."/>
            <person name="Dacks J.B."/>
            <person name="Karnkowska A."/>
            <person name="Elias M."/>
            <person name="Hampl V."/>
        </authorList>
    </citation>
    <scope>NUCLEOTIDE SEQUENCE</scope>
    <source>
        <strain evidence="3">RCP-MX</strain>
    </source>
</reference>
<feature type="compositionally biased region" description="Basic residues" evidence="1">
    <location>
        <begin position="575"/>
        <end position="585"/>
    </location>
</feature>
<dbReference type="PANTHER" id="PTHR24216">
    <property type="entry name" value="PAXILLIN-RELATED"/>
    <property type="match status" value="1"/>
</dbReference>
<evidence type="ECO:0000313" key="4">
    <source>
        <dbReference type="Proteomes" id="UP001141327"/>
    </source>
</evidence>
<dbReference type="InterPro" id="IPR006553">
    <property type="entry name" value="Leu-rich_rpt_Cys-con_subtyp"/>
</dbReference>
<dbReference type="SUPFAM" id="SSF52047">
    <property type="entry name" value="RNI-like"/>
    <property type="match status" value="1"/>
</dbReference>
<feature type="region of interest" description="Disordered" evidence="1">
    <location>
        <begin position="754"/>
        <end position="776"/>
    </location>
</feature>
<evidence type="ECO:0000256" key="2">
    <source>
        <dbReference type="SAM" id="SignalP"/>
    </source>
</evidence>
<feature type="region of interest" description="Disordered" evidence="1">
    <location>
        <begin position="555"/>
        <end position="595"/>
    </location>
</feature>
<dbReference type="Gene3D" id="3.80.10.10">
    <property type="entry name" value="Ribonuclease Inhibitor"/>
    <property type="match status" value="3"/>
</dbReference>
<proteinExistence type="predicted"/>
<accession>A0ABQ8UW52</accession>
<sequence length="1234" mass="133194">MSTLFFFLSSVARFFPVATRELANHLVVLKSGGLSPAYFAEQCHALLPPKLANTLSEFAMTSPNYPLPVEWGRLVNEHAQFMNDRLAVVQQYIRVSHCVDAPTQSFFEALSRLTTFLTLRANHLFLSSPAPPPTSPIVIPYPQHATSTLFLAPTKRLEIPHRSPSTSPPRPLEAAVPLAYFDLLPDELIRLIFYQAPHTDPLIPQTDENPPTSGPLTPVSSPSPRLLPPPFAPSARTPPIRPANVFGMPNASLRLTPRQQQHQQQPSRPSHRHRRCCEAVFPESRGYYHPSDQHLISLFLALLRVSRRLARIARSSWPRLGFSGHPEGVNRLDALIRPQLGLETLALSRIGLPECVFPSLLAVAPADGVPPTNSPISTAVAPAQTVSSSSADHVAAPPPSAAVLPGVVPGISLVHLYLNDAEIHTPLHIVSPTLRTLALREVVVGGCLLVCCPILEHLAITGGFVRPGSLQRCLDLLPRVSPRLQTLEVPRMPFHFSHPGLVSLRTTLGVLLPSPGPTSQCSCHPGAAIVGGSPEPEPDPWLGFGPEAIPGLPDFVPAPLLPPPPPLPPSLPPRHQTHSRRRRRPPAPAPPGQAAWSMELNFPSLRYADLKFDAPPGSHLRFYAPGLVTLVLQCFVNDLTFETLGLQTGDSLEELEVVSDAPTRFIAAGLEAHLHLPSLGSFKRLRVLRLCDCRELRGFRWPHGGLSTLQEIRLRQCPALGDASIQAIGANAPALRTLVLRECGTCFDAAERAGEPIELPEEDDDQSESDPEEAKMRREPCGFWAPTFVAPTLRVLSILHREATSFAPPFHQWLEPSPAQHLNLRTLALTELNLIGLVHLELGSMPLDSLSSLRILRLNGVTLTGPSLARILGLGALEVCDLSNCTGLVALRCRHPSLRQLQLSVTDPSLSAITKYVWLDCPRLQTLDITGHTDLAGISLRCPALGSLNMERTIIRASPISREELLLAGPADDTQPDPTLAGSACCSPSATSPAIGMLSPGADEVPAAPSPDRGLVLGSPAAVAPSPPPAASPTPLVMADEAPFANTVEMYCPALRVIVGCAPQLLPALPFHPFLRATATLHTLAFTQGCPLDDPTLAAWLEVCMRLHKLSVAECARIVSPCLHSPTVREVAVVGCSNMTSILLTTPALHKLDLSQSTHLDFSSALTRWEAPLLRELRLCECPTLTDVHLVRITLDHLALIQLEVGGCSTVCADVRGNATREGGDASAEDDDAF</sequence>
<evidence type="ECO:0000256" key="1">
    <source>
        <dbReference type="SAM" id="MobiDB-lite"/>
    </source>
</evidence>
<protein>
    <submittedName>
        <fullName evidence="3">Uncharacterized protein</fullName>
    </submittedName>
</protein>
<feature type="compositionally biased region" description="Acidic residues" evidence="1">
    <location>
        <begin position="758"/>
        <end position="771"/>
    </location>
</feature>
<feature type="region of interest" description="Disordered" evidence="1">
    <location>
        <begin position="201"/>
        <end position="248"/>
    </location>
</feature>
<dbReference type="PANTHER" id="PTHR24216:SF65">
    <property type="entry name" value="PAXILLIN-LIKE PROTEIN 1"/>
    <property type="match status" value="1"/>
</dbReference>
<keyword evidence="4" id="KW-1185">Reference proteome</keyword>
<feature type="signal peptide" evidence="2">
    <location>
        <begin position="1"/>
        <end position="19"/>
    </location>
</feature>
<dbReference type="SMART" id="SM00367">
    <property type="entry name" value="LRR_CC"/>
    <property type="match status" value="3"/>
</dbReference>
<comment type="caution">
    <text evidence="3">The sequence shown here is derived from an EMBL/GenBank/DDBJ whole genome shotgun (WGS) entry which is preliminary data.</text>
</comment>
<feature type="compositionally biased region" description="Low complexity" evidence="1">
    <location>
        <begin position="215"/>
        <end position="224"/>
    </location>
</feature>
<dbReference type="SUPFAM" id="SSF52058">
    <property type="entry name" value="L domain-like"/>
    <property type="match status" value="1"/>
</dbReference>